<dbReference type="STRING" id="35608.A0A2U1NE07"/>
<name>A0A2U1NE07_ARTAN</name>
<dbReference type="Pfam" id="PF00170">
    <property type="entry name" value="bZIP_1"/>
    <property type="match status" value="1"/>
</dbReference>
<feature type="region of interest" description="Disordered" evidence="5">
    <location>
        <begin position="111"/>
        <end position="133"/>
    </location>
</feature>
<dbReference type="AlphaFoldDB" id="A0A2U1NE07"/>
<reference evidence="7 8" key="1">
    <citation type="journal article" date="2018" name="Mol. Plant">
        <title>The genome of Artemisia annua provides insight into the evolution of Asteraceae family and artemisinin biosynthesis.</title>
        <authorList>
            <person name="Shen Q."/>
            <person name="Zhang L."/>
            <person name="Liao Z."/>
            <person name="Wang S."/>
            <person name="Yan T."/>
            <person name="Shi P."/>
            <person name="Liu M."/>
            <person name="Fu X."/>
            <person name="Pan Q."/>
            <person name="Wang Y."/>
            <person name="Lv Z."/>
            <person name="Lu X."/>
            <person name="Zhang F."/>
            <person name="Jiang W."/>
            <person name="Ma Y."/>
            <person name="Chen M."/>
            <person name="Hao X."/>
            <person name="Li L."/>
            <person name="Tang Y."/>
            <person name="Lv G."/>
            <person name="Zhou Y."/>
            <person name="Sun X."/>
            <person name="Brodelius P.E."/>
            <person name="Rose J.K.C."/>
            <person name="Tang K."/>
        </authorList>
    </citation>
    <scope>NUCLEOTIDE SEQUENCE [LARGE SCALE GENOMIC DNA]</scope>
    <source>
        <strain evidence="8">cv. Huhao1</strain>
        <tissue evidence="7">Leaf</tissue>
    </source>
</reference>
<dbReference type="GO" id="GO:0003677">
    <property type="term" value="F:DNA binding"/>
    <property type="evidence" value="ECO:0007669"/>
    <property type="project" value="UniProtKB-KW"/>
</dbReference>
<evidence type="ECO:0000256" key="1">
    <source>
        <dbReference type="ARBA" id="ARBA00004123"/>
    </source>
</evidence>
<evidence type="ECO:0000256" key="4">
    <source>
        <dbReference type="SAM" id="Coils"/>
    </source>
</evidence>
<dbReference type="Gene3D" id="1.20.5.170">
    <property type="match status" value="1"/>
</dbReference>
<sequence>MSSNQEEEGPPIERKNSIGLMEALLASPTPRPPPQLQQTSTTNIEQQHSISCKQEEPDYINDSMMTLEDFLALSEDAPPLNVNQTQDDDDDDVKLPFPPDTLLSASGRMLSFDTTNPSPDVNNDITARGGKRRPFLADPLQDKAAQQRQRRMIKNRESAARSRERKQAYQAELESLALKLEEENEMLIKAKEEQTRKRYKQLMDNIIPVTEKRRPTRYVLKKVRSMEW</sequence>
<evidence type="ECO:0000313" key="7">
    <source>
        <dbReference type="EMBL" id="PWA71726.1"/>
    </source>
</evidence>
<dbReference type="SUPFAM" id="SSF57959">
    <property type="entry name" value="Leucine zipper domain"/>
    <property type="match status" value="1"/>
</dbReference>
<evidence type="ECO:0000256" key="3">
    <source>
        <dbReference type="ARBA" id="ARBA00023242"/>
    </source>
</evidence>
<accession>A0A2U1NE07</accession>
<dbReference type="GO" id="GO:0003700">
    <property type="term" value="F:DNA-binding transcription factor activity"/>
    <property type="evidence" value="ECO:0007669"/>
    <property type="project" value="InterPro"/>
</dbReference>
<dbReference type="PANTHER" id="PTHR22952">
    <property type="entry name" value="CAMP-RESPONSE ELEMENT BINDING PROTEIN-RELATED"/>
    <property type="match status" value="1"/>
</dbReference>
<gene>
    <name evidence="7" type="ORF">CTI12_AA277770</name>
</gene>
<evidence type="ECO:0000313" key="8">
    <source>
        <dbReference type="Proteomes" id="UP000245207"/>
    </source>
</evidence>
<dbReference type="GO" id="GO:0045893">
    <property type="term" value="P:positive regulation of DNA-templated transcription"/>
    <property type="evidence" value="ECO:0007669"/>
    <property type="project" value="InterPro"/>
</dbReference>
<feature type="compositionally biased region" description="Polar residues" evidence="5">
    <location>
        <begin position="112"/>
        <end position="125"/>
    </location>
</feature>
<dbReference type="FunFam" id="1.20.5.170:FF:000036">
    <property type="entry name" value="ABSCISIC ACID-INSENSITIVE 5-like protein 2"/>
    <property type="match status" value="1"/>
</dbReference>
<keyword evidence="4" id="KW-0175">Coiled coil</keyword>
<evidence type="ECO:0000256" key="5">
    <source>
        <dbReference type="SAM" id="MobiDB-lite"/>
    </source>
</evidence>
<dbReference type="OrthoDB" id="644067at2759"/>
<proteinExistence type="predicted"/>
<dbReference type="InterPro" id="IPR046347">
    <property type="entry name" value="bZIP_sf"/>
</dbReference>
<keyword evidence="8" id="KW-1185">Reference proteome</keyword>
<comment type="caution">
    <text evidence="7">The sequence shown here is derived from an EMBL/GenBank/DDBJ whole genome shotgun (WGS) entry which is preliminary data.</text>
</comment>
<feature type="domain" description="BZIP" evidence="6">
    <location>
        <begin position="145"/>
        <end position="187"/>
    </location>
</feature>
<keyword evidence="2" id="KW-0238">DNA-binding</keyword>
<dbReference type="PROSITE" id="PS50217">
    <property type="entry name" value="BZIP"/>
    <property type="match status" value="1"/>
</dbReference>
<evidence type="ECO:0000256" key="2">
    <source>
        <dbReference type="ARBA" id="ARBA00023125"/>
    </source>
</evidence>
<dbReference type="SMART" id="SM00338">
    <property type="entry name" value="BRLZ"/>
    <property type="match status" value="1"/>
</dbReference>
<comment type="subcellular location">
    <subcellularLocation>
        <location evidence="1">Nucleus</location>
    </subcellularLocation>
</comment>
<dbReference type="CDD" id="cd14707">
    <property type="entry name" value="bZIP_plant_BZIP46"/>
    <property type="match status" value="1"/>
</dbReference>
<feature type="compositionally biased region" description="Polar residues" evidence="5">
    <location>
        <begin position="43"/>
        <end position="52"/>
    </location>
</feature>
<feature type="region of interest" description="Disordered" evidence="5">
    <location>
        <begin position="1"/>
        <end position="58"/>
    </location>
</feature>
<dbReference type="GO" id="GO:0005634">
    <property type="term" value="C:nucleus"/>
    <property type="evidence" value="ECO:0007669"/>
    <property type="project" value="UniProtKB-SubCell"/>
</dbReference>
<dbReference type="InterPro" id="IPR004827">
    <property type="entry name" value="bZIP"/>
</dbReference>
<feature type="compositionally biased region" description="Acidic residues" evidence="5">
    <location>
        <begin position="1"/>
        <end position="10"/>
    </location>
</feature>
<evidence type="ECO:0000259" key="6">
    <source>
        <dbReference type="PROSITE" id="PS50217"/>
    </source>
</evidence>
<dbReference type="PANTHER" id="PTHR22952:SF184">
    <property type="entry name" value="G-BOX-BINDING FACTOR 4"/>
    <property type="match status" value="1"/>
</dbReference>
<organism evidence="7 8">
    <name type="scientific">Artemisia annua</name>
    <name type="common">Sweet wormwood</name>
    <dbReference type="NCBI Taxonomy" id="35608"/>
    <lineage>
        <taxon>Eukaryota</taxon>
        <taxon>Viridiplantae</taxon>
        <taxon>Streptophyta</taxon>
        <taxon>Embryophyta</taxon>
        <taxon>Tracheophyta</taxon>
        <taxon>Spermatophyta</taxon>
        <taxon>Magnoliopsida</taxon>
        <taxon>eudicotyledons</taxon>
        <taxon>Gunneridae</taxon>
        <taxon>Pentapetalae</taxon>
        <taxon>asterids</taxon>
        <taxon>campanulids</taxon>
        <taxon>Asterales</taxon>
        <taxon>Asteraceae</taxon>
        <taxon>Asteroideae</taxon>
        <taxon>Anthemideae</taxon>
        <taxon>Artemisiinae</taxon>
        <taxon>Artemisia</taxon>
    </lineage>
</organism>
<dbReference type="Proteomes" id="UP000245207">
    <property type="component" value="Unassembled WGS sequence"/>
</dbReference>
<protein>
    <submittedName>
        <fullName evidence="7">G-box-binding factor 4</fullName>
    </submittedName>
</protein>
<feature type="coiled-coil region" evidence="4">
    <location>
        <begin position="159"/>
        <end position="197"/>
    </location>
</feature>
<dbReference type="InterPro" id="IPR043452">
    <property type="entry name" value="BZIP46-like"/>
</dbReference>
<keyword evidence="3" id="KW-0539">Nucleus</keyword>
<feature type="region of interest" description="Disordered" evidence="5">
    <location>
        <begin position="71"/>
        <end position="93"/>
    </location>
</feature>
<dbReference type="EMBL" id="PKPP01003030">
    <property type="protein sequence ID" value="PWA71726.1"/>
    <property type="molecule type" value="Genomic_DNA"/>
</dbReference>
<dbReference type="PROSITE" id="PS00036">
    <property type="entry name" value="BZIP_BASIC"/>
    <property type="match status" value="1"/>
</dbReference>